<dbReference type="RefSeq" id="WP_144019163.1">
    <property type="nucleotide sequence ID" value="NZ_FUYC01000003.1"/>
</dbReference>
<sequence length="144" mass="15772">MSGCSKSCGRCRMLGRVGDLCRSGMALCAAQEHELAERVLRMALDLVREYDLGPILEAKTANNLGLVYAAMERENQAGSQFARALQLIRGRVGTDNKLYRTVNNNYTQVIGQQVRQYKNVVDECAGRCVSARPDLIVGACACGR</sequence>
<protein>
    <recommendedName>
        <fullName evidence="3">Tetratricopeptide repeat-containing protein</fullName>
    </recommendedName>
</protein>
<dbReference type="STRING" id="1121449.SAMN02745704_00935"/>
<dbReference type="InterPro" id="IPR011990">
    <property type="entry name" value="TPR-like_helical_dom_sf"/>
</dbReference>
<proteinExistence type="predicted"/>
<gene>
    <name evidence="1" type="ORF">SAMN02745704_00935</name>
</gene>
<keyword evidence="2" id="KW-1185">Reference proteome</keyword>
<evidence type="ECO:0000313" key="2">
    <source>
        <dbReference type="Proteomes" id="UP000190027"/>
    </source>
</evidence>
<dbReference type="Gene3D" id="1.25.40.10">
    <property type="entry name" value="Tetratricopeptide repeat domain"/>
    <property type="match status" value="1"/>
</dbReference>
<dbReference type="Proteomes" id="UP000190027">
    <property type="component" value="Unassembled WGS sequence"/>
</dbReference>
<reference evidence="1 2" key="1">
    <citation type="submission" date="2017-02" db="EMBL/GenBank/DDBJ databases">
        <authorList>
            <person name="Peterson S.W."/>
        </authorList>
    </citation>
    <scope>NUCLEOTIDE SEQUENCE [LARGE SCALE GENOMIC DNA]</scope>
    <source>
        <strain evidence="1 2">DSM 16080</strain>
    </source>
</reference>
<evidence type="ECO:0000313" key="1">
    <source>
        <dbReference type="EMBL" id="SKA77077.1"/>
    </source>
</evidence>
<dbReference type="SUPFAM" id="SSF48452">
    <property type="entry name" value="TPR-like"/>
    <property type="match status" value="1"/>
</dbReference>
<dbReference type="OrthoDB" id="5455761at2"/>
<dbReference type="AlphaFoldDB" id="A0A1T4WIQ3"/>
<organism evidence="1 2">
    <name type="scientific">Paucidesulfovibrio gracilis DSM 16080</name>
    <dbReference type="NCBI Taxonomy" id="1121449"/>
    <lineage>
        <taxon>Bacteria</taxon>
        <taxon>Pseudomonadati</taxon>
        <taxon>Thermodesulfobacteriota</taxon>
        <taxon>Desulfovibrionia</taxon>
        <taxon>Desulfovibrionales</taxon>
        <taxon>Desulfovibrionaceae</taxon>
        <taxon>Paucidesulfovibrio</taxon>
    </lineage>
</organism>
<evidence type="ECO:0008006" key="3">
    <source>
        <dbReference type="Google" id="ProtNLM"/>
    </source>
</evidence>
<name>A0A1T4WIQ3_9BACT</name>
<accession>A0A1T4WIQ3</accession>
<dbReference type="EMBL" id="FUYC01000003">
    <property type="protein sequence ID" value="SKA77077.1"/>
    <property type="molecule type" value="Genomic_DNA"/>
</dbReference>